<evidence type="ECO:0000256" key="1">
    <source>
        <dbReference type="SAM" id="MobiDB-lite"/>
    </source>
</evidence>
<sequence>MSALAAFHHASSSLRRPRLLARPPRLLARHPCSPSLLVRVFFREPQAQHWHWHHARTRCHPPLHGDGPHPRISTGPVCALALHPIASRRPRRAPAEGRVGLPSRPIDCLILSLIWPPTTPHHASPPPSLADPPSPSVEHATGQERRPRSTCCESTVTVRSLAATARCYGAEPGNQRPALASPPAGRTLCVLRRPPSSSKPILPSTCCLPLGAPAGPSVPSSSRASSRARRPLPSPGLGPSLASPHRAPLASAVQPVRPLTVEWPPLLRPDVVVLPCPARPGTDPIRSRIDASVPLRPPPGRFEASNPRGQSLPFIPSHLLSLVPVSPRGEPIRFGRASTTPSFDLGLLRFRLEPPDSSVVPPSHHEPIVAASTSKHPDTY</sequence>
<proteinExistence type="predicted"/>
<protein>
    <submittedName>
        <fullName evidence="2">Uncharacterized protein</fullName>
    </submittedName>
</protein>
<feature type="compositionally biased region" description="Low complexity" evidence="1">
    <location>
        <begin position="214"/>
        <end position="225"/>
    </location>
</feature>
<name>A0A151GAD2_DRECN</name>
<feature type="compositionally biased region" description="Low complexity" evidence="1">
    <location>
        <begin position="235"/>
        <end position="244"/>
    </location>
</feature>
<dbReference type="AlphaFoldDB" id="A0A151GAD2"/>
<dbReference type="RefSeq" id="XP_040653387.1">
    <property type="nucleotide sequence ID" value="XM_040803283.1"/>
</dbReference>
<comment type="caution">
    <text evidence="2">The sequence shown here is derived from an EMBL/GenBank/DDBJ whole genome shotgun (WGS) entry which is preliminary data.</text>
</comment>
<feature type="region of interest" description="Disordered" evidence="1">
    <location>
        <begin position="356"/>
        <end position="380"/>
    </location>
</feature>
<evidence type="ECO:0000313" key="2">
    <source>
        <dbReference type="EMBL" id="KYK54035.1"/>
    </source>
</evidence>
<feature type="region of interest" description="Disordered" evidence="1">
    <location>
        <begin position="120"/>
        <end position="152"/>
    </location>
</feature>
<keyword evidence="3" id="KW-1185">Reference proteome</keyword>
<evidence type="ECO:0000313" key="3">
    <source>
        <dbReference type="Proteomes" id="UP000076580"/>
    </source>
</evidence>
<organism evidence="2 3">
    <name type="scientific">Drechmeria coniospora</name>
    <name type="common">Nematophagous fungus</name>
    <name type="synonym">Meria coniospora</name>
    <dbReference type="NCBI Taxonomy" id="98403"/>
    <lineage>
        <taxon>Eukaryota</taxon>
        <taxon>Fungi</taxon>
        <taxon>Dikarya</taxon>
        <taxon>Ascomycota</taxon>
        <taxon>Pezizomycotina</taxon>
        <taxon>Sordariomycetes</taxon>
        <taxon>Hypocreomycetidae</taxon>
        <taxon>Hypocreales</taxon>
        <taxon>Ophiocordycipitaceae</taxon>
        <taxon>Drechmeria</taxon>
    </lineage>
</organism>
<feature type="compositionally biased region" description="Pro residues" evidence="1">
    <location>
        <begin position="120"/>
        <end position="135"/>
    </location>
</feature>
<dbReference type="InParanoid" id="A0A151GAD2"/>
<reference evidence="2 3" key="1">
    <citation type="journal article" date="2016" name="Sci. Rep.">
        <title>Insights into Adaptations to a Near-Obligate Nematode Endoparasitic Lifestyle from the Finished Genome of Drechmeria coniospora.</title>
        <authorList>
            <person name="Zhang L."/>
            <person name="Zhou Z."/>
            <person name="Guo Q."/>
            <person name="Fokkens L."/>
            <person name="Miskei M."/>
            <person name="Pocsi I."/>
            <person name="Zhang W."/>
            <person name="Chen M."/>
            <person name="Wang L."/>
            <person name="Sun Y."/>
            <person name="Donzelli B.G."/>
            <person name="Gibson D.M."/>
            <person name="Nelson D.R."/>
            <person name="Luo J.G."/>
            <person name="Rep M."/>
            <person name="Liu H."/>
            <person name="Yang S."/>
            <person name="Wang J."/>
            <person name="Krasnoff S.B."/>
            <person name="Xu Y."/>
            <person name="Molnar I."/>
            <person name="Lin M."/>
        </authorList>
    </citation>
    <scope>NUCLEOTIDE SEQUENCE [LARGE SCALE GENOMIC DNA]</scope>
    <source>
        <strain evidence="2 3">ARSEF 6962</strain>
    </source>
</reference>
<dbReference type="EMBL" id="LAYC01000003">
    <property type="protein sequence ID" value="KYK54035.1"/>
    <property type="molecule type" value="Genomic_DNA"/>
</dbReference>
<feature type="region of interest" description="Disordered" evidence="1">
    <location>
        <begin position="214"/>
        <end position="249"/>
    </location>
</feature>
<gene>
    <name evidence="2" type="ORF">DCS_05989</name>
</gene>
<dbReference type="GeneID" id="63718632"/>
<dbReference type="Proteomes" id="UP000076580">
    <property type="component" value="Chromosome 03"/>
</dbReference>
<accession>A0A151GAD2</accession>